<comment type="caution">
    <text evidence="3">The sequence shown here is derived from an EMBL/GenBank/DDBJ whole genome shotgun (WGS) entry which is preliminary data.</text>
</comment>
<feature type="non-terminal residue" evidence="3">
    <location>
        <position position="93"/>
    </location>
</feature>
<keyword evidence="1" id="KW-0378">Hydrolase</keyword>
<gene>
    <name evidence="3" type="ORF">H6A04_12010</name>
</gene>
<name>A0ABS2G5B3_FUSMR</name>
<keyword evidence="2" id="KW-0464">Manganese</keyword>
<evidence type="ECO:0000313" key="3">
    <source>
        <dbReference type="EMBL" id="MBM6876350.1"/>
    </source>
</evidence>
<dbReference type="RefSeq" id="WP_204689096.1">
    <property type="nucleotide sequence ID" value="NZ_JACJLT010000314.1"/>
</dbReference>
<keyword evidence="4" id="KW-1185">Reference proteome</keyword>
<dbReference type="Pfam" id="PF06874">
    <property type="entry name" value="FBPase_2"/>
    <property type="match status" value="1"/>
</dbReference>
<organism evidence="3 4">
    <name type="scientific">Fusobacterium mortiferum</name>
    <dbReference type="NCBI Taxonomy" id="850"/>
    <lineage>
        <taxon>Bacteria</taxon>
        <taxon>Fusobacteriati</taxon>
        <taxon>Fusobacteriota</taxon>
        <taxon>Fusobacteriia</taxon>
        <taxon>Fusobacteriales</taxon>
        <taxon>Fusobacteriaceae</taxon>
        <taxon>Fusobacterium</taxon>
    </lineage>
</organism>
<dbReference type="InterPro" id="IPR009164">
    <property type="entry name" value="FBPtase_class3"/>
</dbReference>
<dbReference type="Proteomes" id="UP000728968">
    <property type="component" value="Unassembled WGS sequence"/>
</dbReference>
<sequence length="93" mass="10957">MERKDEELEQKYLRLLATKFKNISETTREIINLQAILNLPKGTEHFLTDIHGEYELFQHILKNGSGTIREKINSIFKDELSNFEKKELASTIY</sequence>
<reference evidence="3 4" key="1">
    <citation type="journal article" date="2021" name="Sci. Rep.">
        <title>The distribution of antibiotic resistance genes in chicken gut microbiota commensals.</title>
        <authorList>
            <person name="Juricova H."/>
            <person name="Matiasovicova J."/>
            <person name="Kubasova T."/>
            <person name="Cejkova D."/>
            <person name="Rychlik I."/>
        </authorList>
    </citation>
    <scope>NUCLEOTIDE SEQUENCE [LARGE SCALE GENOMIC DNA]</scope>
    <source>
        <strain evidence="3 4">An425</strain>
    </source>
</reference>
<accession>A0ABS2G5B3</accession>
<proteinExistence type="predicted"/>
<dbReference type="EMBL" id="JACJLT010000314">
    <property type="protein sequence ID" value="MBM6876350.1"/>
    <property type="molecule type" value="Genomic_DNA"/>
</dbReference>
<evidence type="ECO:0000256" key="1">
    <source>
        <dbReference type="ARBA" id="ARBA00022801"/>
    </source>
</evidence>
<evidence type="ECO:0000313" key="4">
    <source>
        <dbReference type="Proteomes" id="UP000728968"/>
    </source>
</evidence>
<evidence type="ECO:0000256" key="2">
    <source>
        <dbReference type="ARBA" id="ARBA00023211"/>
    </source>
</evidence>
<protein>
    <submittedName>
        <fullName evidence="3">Fructose-bisphosphatase class III</fullName>
    </submittedName>
</protein>